<reference evidence="6 7" key="1">
    <citation type="submission" date="2019-09" db="EMBL/GenBank/DDBJ databases">
        <authorList>
            <person name="Ou C."/>
        </authorList>
    </citation>
    <scope>NUCLEOTIDE SEQUENCE [LARGE SCALE GENOMIC DNA]</scope>
    <source>
        <strain evidence="6">S2</strain>
        <tissue evidence="6">Leaf</tissue>
    </source>
</reference>
<dbReference type="Pfam" id="PF01439">
    <property type="entry name" value="Metallothio_2"/>
    <property type="match status" value="1"/>
</dbReference>
<reference evidence="7" key="2">
    <citation type="submission" date="2019-10" db="EMBL/GenBank/DDBJ databases">
        <title>A de novo genome assembly of a pear dwarfing rootstock.</title>
        <authorList>
            <person name="Wang F."/>
            <person name="Wang J."/>
            <person name="Li S."/>
            <person name="Zhang Y."/>
            <person name="Fang M."/>
            <person name="Ma L."/>
            <person name="Zhao Y."/>
            <person name="Jiang S."/>
        </authorList>
    </citation>
    <scope>NUCLEOTIDE SEQUENCE [LARGE SCALE GENOMIC DNA]</scope>
</reference>
<reference evidence="6 7" key="3">
    <citation type="submission" date="2019-11" db="EMBL/GenBank/DDBJ databases">
        <title>A de novo genome assembly of a pear dwarfing rootstock.</title>
        <authorList>
            <person name="Wang F."/>
            <person name="Wang J."/>
            <person name="Li S."/>
            <person name="Zhang Y."/>
            <person name="Fang M."/>
            <person name="Ma L."/>
            <person name="Zhao Y."/>
            <person name="Jiang S."/>
        </authorList>
    </citation>
    <scope>NUCLEOTIDE SEQUENCE [LARGE SCALE GENOMIC DNA]</scope>
    <source>
        <strain evidence="6">S2</strain>
        <tissue evidence="6">Leaf</tissue>
    </source>
</reference>
<dbReference type="PANTHER" id="PTHR33543:SF33">
    <property type="entry name" value="METALLOTHIONEIN-LIKE PROTEIN 2B"/>
    <property type="match status" value="1"/>
</dbReference>
<evidence type="ECO:0000256" key="3">
    <source>
        <dbReference type="ARBA" id="ARBA00022723"/>
    </source>
</evidence>
<evidence type="ECO:0000256" key="2">
    <source>
        <dbReference type="ARBA" id="ARBA00005802"/>
    </source>
</evidence>
<evidence type="ECO:0000313" key="7">
    <source>
        <dbReference type="Proteomes" id="UP000327157"/>
    </source>
</evidence>
<keyword evidence="3 5" id="KW-0479">Metal-binding</keyword>
<dbReference type="PANTHER" id="PTHR33543">
    <property type="entry name" value="METALLOTHIONEIN-LIKE PROTEIN 2A"/>
    <property type="match status" value="1"/>
</dbReference>
<evidence type="ECO:0000256" key="4">
    <source>
        <dbReference type="ARBA" id="ARBA00022851"/>
    </source>
</evidence>
<organism evidence="6 7">
    <name type="scientific">Pyrus ussuriensis x Pyrus communis</name>
    <dbReference type="NCBI Taxonomy" id="2448454"/>
    <lineage>
        <taxon>Eukaryota</taxon>
        <taxon>Viridiplantae</taxon>
        <taxon>Streptophyta</taxon>
        <taxon>Embryophyta</taxon>
        <taxon>Tracheophyta</taxon>
        <taxon>Spermatophyta</taxon>
        <taxon>Magnoliopsida</taxon>
        <taxon>eudicotyledons</taxon>
        <taxon>Gunneridae</taxon>
        <taxon>Pentapetalae</taxon>
        <taxon>rosids</taxon>
        <taxon>fabids</taxon>
        <taxon>Rosales</taxon>
        <taxon>Rosaceae</taxon>
        <taxon>Amygdaloideae</taxon>
        <taxon>Maleae</taxon>
        <taxon>Pyrus</taxon>
    </lineage>
</organism>
<protein>
    <recommendedName>
        <fullName evidence="5">Metallothionein-like protein</fullName>
    </recommendedName>
</protein>
<keyword evidence="4 5" id="KW-0480">Metal-thiolate cluster</keyword>
<accession>A0A5N5FZM9</accession>
<dbReference type="AlphaFoldDB" id="A0A5N5FZM9"/>
<evidence type="ECO:0000256" key="5">
    <source>
        <dbReference type="RuleBase" id="RU369052"/>
    </source>
</evidence>
<dbReference type="Proteomes" id="UP000327157">
    <property type="component" value="Chromosome 11"/>
</dbReference>
<name>A0A5N5FZM9_9ROSA</name>
<dbReference type="GO" id="GO:0046872">
    <property type="term" value="F:metal ion binding"/>
    <property type="evidence" value="ECO:0007669"/>
    <property type="project" value="UniProtKB-UniRule"/>
</dbReference>
<comment type="function">
    <text evidence="1 5">Metallothioneins have a high content of cysteine residues that bind various heavy metals.</text>
</comment>
<dbReference type="EMBL" id="SMOL01000559">
    <property type="protein sequence ID" value="KAB2606890.1"/>
    <property type="molecule type" value="Genomic_DNA"/>
</dbReference>
<comment type="caution">
    <text evidence="6">The sequence shown here is derived from an EMBL/GenBank/DDBJ whole genome shotgun (WGS) entry which is preliminary data.</text>
</comment>
<evidence type="ECO:0000313" key="6">
    <source>
        <dbReference type="EMBL" id="KAB2606890.1"/>
    </source>
</evidence>
<sequence>MSGCDNPNCSCGSNCSCGKGCNCAYPDLGYLETASTETETIITGVAPVKMFYEGSERNYGAENGCKYGANCRYSSCGWQK</sequence>
<evidence type="ECO:0000256" key="1">
    <source>
        <dbReference type="ARBA" id="ARBA00002568"/>
    </source>
</evidence>
<comment type="similarity">
    <text evidence="2 5">Belongs to the metallothionein superfamily. Type 15 family.</text>
</comment>
<dbReference type="InterPro" id="IPR000347">
    <property type="entry name" value="Metalthion_15p"/>
</dbReference>
<gene>
    <name evidence="6" type="ORF">D8674_006607</name>
</gene>
<proteinExistence type="inferred from homology"/>
<keyword evidence="7" id="KW-1185">Reference proteome</keyword>
<dbReference type="OrthoDB" id="1111048at2759"/>